<dbReference type="Proteomes" id="UP000001036">
    <property type="component" value="Chromosome"/>
</dbReference>
<dbReference type="KEGG" id="cja:CJA_1228"/>
<name>B3PCB3_CELJU</name>
<dbReference type="AlphaFoldDB" id="B3PCB3"/>
<evidence type="ECO:0000313" key="1">
    <source>
        <dbReference type="EMBL" id="ACE86333.1"/>
    </source>
</evidence>
<accession>B3PCB3</accession>
<proteinExistence type="predicted"/>
<dbReference type="HOGENOM" id="CLU_3306777_0_0_6"/>
<gene>
    <name evidence="1" type="ordered locus">CJA_1228</name>
</gene>
<protein>
    <submittedName>
        <fullName evidence="1">Uncharacterized protein</fullName>
    </submittedName>
</protein>
<dbReference type="EMBL" id="CP000934">
    <property type="protein sequence ID" value="ACE86333.1"/>
    <property type="molecule type" value="Genomic_DNA"/>
</dbReference>
<keyword evidence="2" id="KW-1185">Reference proteome</keyword>
<organism evidence="1 2">
    <name type="scientific">Cellvibrio japonicus (strain Ueda107)</name>
    <name type="common">Pseudomonas fluorescens subsp. cellulosa</name>
    <dbReference type="NCBI Taxonomy" id="498211"/>
    <lineage>
        <taxon>Bacteria</taxon>
        <taxon>Pseudomonadati</taxon>
        <taxon>Pseudomonadota</taxon>
        <taxon>Gammaproteobacteria</taxon>
        <taxon>Cellvibrionales</taxon>
        <taxon>Cellvibrionaceae</taxon>
        <taxon>Cellvibrio</taxon>
    </lineage>
</organism>
<reference evidence="1 2" key="1">
    <citation type="journal article" date="2008" name="J. Bacteriol.">
        <title>Insights into plant cell wall degradation from the genome sequence of the soil bacterium Cellvibrio japonicus.</title>
        <authorList>
            <person name="Deboy R.T."/>
            <person name="Mongodin E.F."/>
            <person name="Fouts D.E."/>
            <person name="Tailford L.E."/>
            <person name="Khouri H."/>
            <person name="Emerson J.B."/>
            <person name="Mohamoud Y."/>
            <person name="Watkins K."/>
            <person name="Henrissat B."/>
            <person name="Gilbert H.J."/>
            <person name="Nelson K.E."/>
        </authorList>
    </citation>
    <scope>NUCLEOTIDE SEQUENCE [LARGE SCALE GENOMIC DNA]</scope>
    <source>
        <strain evidence="1 2">Ueda107</strain>
    </source>
</reference>
<sequence length="39" mass="4460">METFNNICCADGAEVFFDRNKFGFLISLLPVTIFDLVKM</sequence>
<evidence type="ECO:0000313" key="2">
    <source>
        <dbReference type="Proteomes" id="UP000001036"/>
    </source>
</evidence>